<gene>
    <name evidence="3" type="primary">LOC127148796</name>
    <name evidence="4" type="synonym">LOC103504461</name>
</gene>
<dbReference type="Proteomes" id="UP001652600">
    <property type="component" value="Chromosome 4"/>
</dbReference>
<dbReference type="GeneID" id="127148796"/>
<protein>
    <submittedName>
        <fullName evidence="4">Uncharacterized protein LOC103504461 isoform X1</fullName>
    </submittedName>
    <submittedName>
        <fullName evidence="3">Uncharacterized protein LOC127148796 isoform X1</fullName>
    </submittedName>
</protein>
<dbReference type="Pfam" id="PF23189">
    <property type="entry name" value="UPF0261_C"/>
    <property type="match status" value="1"/>
</dbReference>
<dbReference type="Proteomes" id="UP001652600">
    <property type="component" value="Chromosome 9"/>
</dbReference>
<feature type="domain" description="UPF0261" evidence="1">
    <location>
        <begin position="73"/>
        <end position="154"/>
    </location>
</feature>
<dbReference type="InterPro" id="IPR051353">
    <property type="entry name" value="Tobamovirus_resist_UPF0261"/>
</dbReference>
<keyword evidence="2" id="KW-1185">Reference proteome</keyword>
<dbReference type="InterPro" id="IPR056778">
    <property type="entry name" value="UPF0261_C"/>
</dbReference>
<name>A0ABM3KMP7_CUCME</name>
<dbReference type="RefSeq" id="XP_050946347.1">
    <property type="nucleotide sequence ID" value="XM_051090390.1"/>
</dbReference>
<evidence type="ECO:0000313" key="4">
    <source>
        <dbReference type="RefSeq" id="XP_050946347.1"/>
    </source>
</evidence>
<reference evidence="3 4" key="1">
    <citation type="submission" date="2025-05" db="UniProtKB">
        <authorList>
            <consortium name="RefSeq"/>
        </authorList>
    </citation>
    <scope>IDENTIFICATION</scope>
    <source>
        <tissue evidence="3 4">Stem</tissue>
    </source>
</reference>
<dbReference type="PANTHER" id="PTHR31862">
    <property type="entry name" value="UPF0261 DOMAIN PROTEIN (AFU_ORTHOLOGUE AFUA_1G10120)"/>
    <property type="match status" value="1"/>
</dbReference>
<dbReference type="RefSeq" id="XP_050939069.1">
    <property type="nucleotide sequence ID" value="XM_051083112.1"/>
</dbReference>
<accession>A0ABM3KMP7</accession>
<dbReference type="PANTHER" id="PTHR31862:SF1">
    <property type="entry name" value="UPF0261 DOMAIN PROTEIN (AFU_ORTHOLOGUE AFUA_1G10120)"/>
    <property type="match status" value="1"/>
</dbReference>
<evidence type="ECO:0000259" key="1">
    <source>
        <dbReference type="Pfam" id="PF23189"/>
    </source>
</evidence>
<organism evidence="2 3">
    <name type="scientific">Cucumis melo</name>
    <name type="common">Muskmelon</name>
    <dbReference type="NCBI Taxonomy" id="3656"/>
    <lineage>
        <taxon>Eukaryota</taxon>
        <taxon>Viridiplantae</taxon>
        <taxon>Streptophyta</taxon>
        <taxon>Embryophyta</taxon>
        <taxon>Tracheophyta</taxon>
        <taxon>Spermatophyta</taxon>
        <taxon>Magnoliopsida</taxon>
        <taxon>eudicotyledons</taxon>
        <taxon>Gunneridae</taxon>
        <taxon>Pentapetalae</taxon>
        <taxon>rosids</taxon>
        <taxon>fabids</taxon>
        <taxon>Cucurbitales</taxon>
        <taxon>Cucurbitaceae</taxon>
        <taxon>Benincaseae</taxon>
        <taxon>Cucumis</taxon>
    </lineage>
</organism>
<proteinExistence type="predicted"/>
<evidence type="ECO:0000313" key="2">
    <source>
        <dbReference type="Proteomes" id="UP001652600"/>
    </source>
</evidence>
<sequence>MAGKGEGPAIGIDLGTTLRTKTKTNQTMQMTPMQRQIWTKRTRKKTTNMMNCKGEEVEVTIVDVSTSHQIGIDSLENRKIAHFIADKINNSSAKVRVCLPRNGVSALDAPAKSFYDPEATATLIEELQKAIQLNNDRQVKVYPYHINDPEFAEFGVVSHGWKGFFSRFAAFCRC</sequence>
<dbReference type="Gene3D" id="3.40.50.12030">
    <property type="entry name" value="Uncharacterised protein family UPF0261, NC domain"/>
    <property type="match status" value="1"/>
</dbReference>
<evidence type="ECO:0000313" key="3">
    <source>
        <dbReference type="RefSeq" id="XP_050939069.1"/>
    </source>
</evidence>